<proteinExistence type="predicted"/>
<dbReference type="InterPro" id="IPR000717">
    <property type="entry name" value="PCI_dom"/>
</dbReference>
<evidence type="ECO:0000259" key="1">
    <source>
        <dbReference type="PROSITE" id="PS50250"/>
    </source>
</evidence>
<dbReference type="InterPro" id="IPR050756">
    <property type="entry name" value="CSN3"/>
</dbReference>
<dbReference type="Gramene" id="Psat02G0086300-T1">
    <property type="protein sequence ID" value="KAI5433758.1"/>
    <property type="gene ID" value="KIW84_020863"/>
</dbReference>
<dbReference type="AlphaFoldDB" id="A0A9D4Y8I6"/>
<sequence>MDFPQICCYFSAVAWCGKLNAITYASEACISDPSSILSPSFWIHVHIVIPERPTECAVFNVISDSPCDSLFGLIHLKSQLNLYWSLAVGSVSMSGGRIFQLLQSGHQRCLCIGGFHPNQVFLPIQSQYLRKTSLHQQLTLQLQQQSQAQLTHQDVPEQLMHGQSKLNPSRDNLLDQVQLRRYLYDLQKGMEKALRPYFELTNAVRIGDLGRFRNVAEKYATTFKTDETNNLIVRLHHNVSRTGLRNISISYSRISLADVA</sequence>
<reference evidence="2 3" key="1">
    <citation type="journal article" date="2022" name="Nat. Genet.">
        <title>Improved pea reference genome and pan-genome highlight genomic features and evolutionary characteristics.</title>
        <authorList>
            <person name="Yang T."/>
            <person name="Liu R."/>
            <person name="Luo Y."/>
            <person name="Hu S."/>
            <person name="Wang D."/>
            <person name="Wang C."/>
            <person name="Pandey M.K."/>
            <person name="Ge S."/>
            <person name="Xu Q."/>
            <person name="Li N."/>
            <person name="Li G."/>
            <person name="Huang Y."/>
            <person name="Saxena R.K."/>
            <person name="Ji Y."/>
            <person name="Li M."/>
            <person name="Yan X."/>
            <person name="He Y."/>
            <person name="Liu Y."/>
            <person name="Wang X."/>
            <person name="Xiang C."/>
            <person name="Varshney R.K."/>
            <person name="Ding H."/>
            <person name="Gao S."/>
            <person name="Zong X."/>
        </authorList>
    </citation>
    <scope>NUCLEOTIDE SEQUENCE [LARGE SCALE GENOMIC DNA]</scope>
    <source>
        <strain evidence="2 3">cv. Zhongwan 6</strain>
    </source>
</reference>
<dbReference type="Proteomes" id="UP001058974">
    <property type="component" value="Chromosome 2"/>
</dbReference>
<name>A0A9D4Y8I6_PEA</name>
<dbReference type="GO" id="GO:0006511">
    <property type="term" value="P:ubiquitin-dependent protein catabolic process"/>
    <property type="evidence" value="ECO:0007669"/>
    <property type="project" value="TreeGrafter"/>
</dbReference>
<evidence type="ECO:0000313" key="2">
    <source>
        <dbReference type="EMBL" id="KAI5433758.1"/>
    </source>
</evidence>
<dbReference type="PANTHER" id="PTHR10758">
    <property type="entry name" value="26S PROTEASOME NON-ATPASE REGULATORY SUBUNIT 3/COP9 SIGNALOSOME COMPLEX SUBUNIT 3"/>
    <property type="match status" value="1"/>
</dbReference>
<protein>
    <recommendedName>
        <fullName evidence="1">PCI domain-containing protein</fullName>
    </recommendedName>
</protein>
<gene>
    <name evidence="2" type="ORF">KIW84_020863</name>
</gene>
<organism evidence="2 3">
    <name type="scientific">Pisum sativum</name>
    <name type="common">Garden pea</name>
    <name type="synonym">Lathyrus oleraceus</name>
    <dbReference type="NCBI Taxonomy" id="3888"/>
    <lineage>
        <taxon>Eukaryota</taxon>
        <taxon>Viridiplantae</taxon>
        <taxon>Streptophyta</taxon>
        <taxon>Embryophyta</taxon>
        <taxon>Tracheophyta</taxon>
        <taxon>Spermatophyta</taxon>
        <taxon>Magnoliopsida</taxon>
        <taxon>eudicotyledons</taxon>
        <taxon>Gunneridae</taxon>
        <taxon>Pentapetalae</taxon>
        <taxon>rosids</taxon>
        <taxon>fabids</taxon>
        <taxon>Fabales</taxon>
        <taxon>Fabaceae</taxon>
        <taxon>Papilionoideae</taxon>
        <taxon>50 kb inversion clade</taxon>
        <taxon>NPAAA clade</taxon>
        <taxon>Hologalegina</taxon>
        <taxon>IRL clade</taxon>
        <taxon>Fabeae</taxon>
        <taxon>Lathyrus</taxon>
    </lineage>
</organism>
<dbReference type="GO" id="GO:0008541">
    <property type="term" value="C:proteasome regulatory particle, lid subcomplex"/>
    <property type="evidence" value="ECO:0007669"/>
    <property type="project" value="TreeGrafter"/>
</dbReference>
<accession>A0A9D4Y8I6</accession>
<dbReference type="PANTHER" id="PTHR10758:SF2">
    <property type="entry name" value="26S PROTEASOME NON-ATPASE REGULATORY SUBUNIT 3"/>
    <property type="match status" value="1"/>
</dbReference>
<dbReference type="PROSITE" id="PS50250">
    <property type="entry name" value="PCI"/>
    <property type="match status" value="1"/>
</dbReference>
<feature type="domain" description="PCI" evidence="1">
    <location>
        <begin position="128"/>
        <end position="260"/>
    </location>
</feature>
<evidence type="ECO:0000313" key="3">
    <source>
        <dbReference type="Proteomes" id="UP001058974"/>
    </source>
</evidence>
<dbReference type="EMBL" id="JAMSHJ010000002">
    <property type="protein sequence ID" value="KAI5433758.1"/>
    <property type="molecule type" value="Genomic_DNA"/>
</dbReference>
<keyword evidence="3" id="KW-1185">Reference proteome</keyword>
<comment type="caution">
    <text evidence="2">The sequence shown here is derived from an EMBL/GenBank/DDBJ whole genome shotgun (WGS) entry which is preliminary data.</text>
</comment>